<name>X1G6P6_9ZZZZ</name>
<comment type="caution">
    <text evidence="1">The sequence shown here is derived from an EMBL/GenBank/DDBJ whole genome shotgun (WGS) entry which is preliminary data.</text>
</comment>
<proteinExistence type="predicted"/>
<gene>
    <name evidence="1" type="ORF">S01H4_66938</name>
</gene>
<evidence type="ECO:0000313" key="1">
    <source>
        <dbReference type="EMBL" id="GAH28683.1"/>
    </source>
</evidence>
<reference evidence="1" key="1">
    <citation type="journal article" date="2014" name="Front. Microbiol.">
        <title>High frequency of phylogenetically diverse reductive dehalogenase-homologous genes in deep subseafloor sedimentary metagenomes.</title>
        <authorList>
            <person name="Kawai M."/>
            <person name="Futagami T."/>
            <person name="Toyoda A."/>
            <person name="Takaki Y."/>
            <person name="Nishi S."/>
            <person name="Hori S."/>
            <person name="Arai W."/>
            <person name="Tsubouchi T."/>
            <person name="Morono Y."/>
            <person name="Uchiyama I."/>
            <person name="Ito T."/>
            <person name="Fujiyama A."/>
            <person name="Inagaki F."/>
            <person name="Takami H."/>
        </authorList>
    </citation>
    <scope>NUCLEOTIDE SEQUENCE</scope>
    <source>
        <strain evidence="1">Expedition CK06-06</strain>
    </source>
</reference>
<dbReference type="EMBL" id="BART01041755">
    <property type="protein sequence ID" value="GAH28683.1"/>
    <property type="molecule type" value="Genomic_DNA"/>
</dbReference>
<feature type="non-terminal residue" evidence="1">
    <location>
        <position position="1"/>
    </location>
</feature>
<accession>X1G6P6</accession>
<dbReference type="AlphaFoldDB" id="X1G6P6"/>
<sequence>RQWLLDIGRREGQEQFAKISQYMQVAWKLSVLQAMGVKASTDEIALREKLHPYFL</sequence>
<protein>
    <submittedName>
        <fullName evidence="1">Uncharacterized protein</fullName>
    </submittedName>
</protein>
<organism evidence="1">
    <name type="scientific">marine sediment metagenome</name>
    <dbReference type="NCBI Taxonomy" id="412755"/>
    <lineage>
        <taxon>unclassified sequences</taxon>
        <taxon>metagenomes</taxon>
        <taxon>ecological metagenomes</taxon>
    </lineage>
</organism>
<feature type="non-terminal residue" evidence="1">
    <location>
        <position position="55"/>
    </location>
</feature>